<dbReference type="AlphaFoldDB" id="A0A078MMY6"/>
<feature type="compositionally biased region" description="Basic and acidic residues" evidence="1">
    <location>
        <begin position="73"/>
        <end position="87"/>
    </location>
</feature>
<organism evidence="2">
    <name type="scientific">Arthrobacter saudimassiliensis</name>
    <dbReference type="NCBI Taxonomy" id="1461584"/>
    <lineage>
        <taxon>Bacteria</taxon>
        <taxon>Bacillati</taxon>
        <taxon>Actinomycetota</taxon>
        <taxon>Actinomycetes</taxon>
        <taxon>Micrococcales</taxon>
        <taxon>Micrococcaceae</taxon>
        <taxon>Arthrobacter</taxon>
    </lineage>
</organism>
<dbReference type="EMBL" id="LN483070">
    <property type="protein sequence ID" value="CEA06787.1"/>
    <property type="molecule type" value="Genomic_DNA"/>
</dbReference>
<proteinExistence type="predicted"/>
<gene>
    <name evidence="2" type="ORF">BN1051_00131</name>
</gene>
<feature type="region of interest" description="Disordered" evidence="1">
    <location>
        <begin position="51"/>
        <end position="87"/>
    </location>
</feature>
<protein>
    <submittedName>
        <fullName evidence="2">Uncharacterized protein</fullName>
    </submittedName>
</protein>
<evidence type="ECO:0000313" key="2">
    <source>
        <dbReference type="EMBL" id="CEA06787.1"/>
    </source>
</evidence>
<name>A0A078MMY6_9MICC</name>
<evidence type="ECO:0000256" key="1">
    <source>
        <dbReference type="SAM" id="MobiDB-lite"/>
    </source>
</evidence>
<accession>A0A078MMY6</accession>
<sequence>MATNETHPTLEQLRARQTQLVLGLAQETSSARLAAMSDELEELLNVIQKREAEEQGSQVPQREDGIVVEPGADLDRDLQGKVGDDGR</sequence>
<reference evidence="2" key="1">
    <citation type="submission" date="2014-07" db="EMBL/GenBank/DDBJ databases">
        <authorList>
            <person name="Urmite Genomes Urmite Genomes"/>
        </authorList>
    </citation>
    <scope>NUCLEOTIDE SEQUENCE</scope>
    <source>
        <strain evidence="2">11W110_air</strain>
    </source>
</reference>
<dbReference type="PATRIC" id="fig|1461584.3.peg.127"/>